<name>A0A0G0VXY0_9BACT</name>
<organism evidence="1 2">
    <name type="scientific">Candidatus Nomurabacteria bacterium GW2011_GWA2_41_25</name>
    <dbReference type="NCBI Taxonomy" id="1618736"/>
    <lineage>
        <taxon>Bacteria</taxon>
        <taxon>Candidatus Nomuraibacteriota</taxon>
    </lineage>
</organism>
<proteinExistence type="predicted"/>
<gene>
    <name evidence="1" type="ORF">UU58_C0005G0031</name>
</gene>
<dbReference type="Proteomes" id="UP000034236">
    <property type="component" value="Unassembled WGS sequence"/>
</dbReference>
<reference evidence="1 2" key="1">
    <citation type="journal article" date="2015" name="Nature">
        <title>rRNA introns, odd ribosomes, and small enigmatic genomes across a large radiation of phyla.</title>
        <authorList>
            <person name="Brown C.T."/>
            <person name="Hug L.A."/>
            <person name="Thomas B.C."/>
            <person name="Sharon I."/>
            <person name="Castelle C.J."/>
            <person name="Singh A."/>
            <person name="Wilkins M.J."/>
            <person name="Williams K.H."/>
            <person name="Banfield J.F."/>
        </authorList>
    </citation>
    <scope>NUCLEOTIDE SEQUENCE [LARGE SCALE GENOMIC DNA]</scope>
</reference>
<comment type="caution">
    <text evidence="1">The sequence shown here is derived from an EMBL/GenBank/DDBJ whole genome shotgun (WGS) entry which is preliminary data.</text>
</comment>
<dbReference type="EMBL" id="LCBE01000005">
    <property type="protein sequence ID" value="KKS04582.1"/>
    <property type="molecule type" value="Genomic_DNA"/>
</dbReference>
<evidence type="ECO:0000313" key="2">
    <source>
        <dbReference type="Proteomes" id="UP000034236"/>
    </source>
</evidence>
<dbReference type="AlphaFoldDB" id="A0A0G0VXY0"/>
<protein>
    <submittedName>
        <fullName evidence="1">Uncharacterized protein</fullName>
    </submittedName>
</protein>
<accession>A0A0G0VXY0</accession>
<sequence length="85" mass="9969">MIVIKDLLGKFNNILLSEEGRKESIRSIISEIIKVEISSREIEIKNNTVYLNIKPIYKNEILLKREQIFLKLKKSLNKGVPQDMR</sequence>
<evidence type="ECO:0000313" key="1">
    <source>
        <dbReference type="EMBL" id="KKS04582.1"/>
    </source>
</evidence>